<evidence type="ECO:0000313" key="2">
    <source>
        <dbReference type="Proteomes" id="UP000199337"/>
    </source>
</evidence>
<dbReference type="RefSeq" id="WP_092474173.1">
    <property type="nucleotide sequence ID" value="NZ_FOOX01000020.1"/>
</dbReference>
<accession>A0A1I2Y7F0</accession>
<name>A0A1I2Y7F0_9FIRM</name>
<dbReference type="STRING" id="341036.SAMN05660649_04269"/>
<keyword evidence="2" id="KW-1185">Reference proteome</keyword>
<dbReference type="Proteomes" id="UP000199337">
    <property type="component" value="Unassembled WGS sequence"/>
</dbReference>
<dbReference type="EMBL" id="FOOX01000020">
    <property type="protein sequence ID" value="SFH21307.1"/>
    <property type="molecule type" value="Genomic_DNA"/>
</dbReference>
<evidence type="ECO:0000313" key="1">
    <source>
        <dbReference type="EMBL" id="SFH21307.1"/>
    </source>
</evidence>
<protein>
    <submittedName>
        <fullName evidence="1">Uncharacterized protein</fullName>
    </submittedName>
</protein>
<organism evidence="1 2">
    <name type="scientific">Desulfotruncus arcticus DSM 17038</name>
    <dbReference type="NCBI Taxonomy" id="1121424"/>
    <lineage>
        <taxon>Bacteria</taxon>
        <taxon>Bacillati</taxon>
        <taxon>Bacillota</taxon>
        <taxon>Clostridia</taxon>
        <taxon>Eubacteriales</taxon>
        <taxon>Desulfallaceae</taxon>
        <taxon>Desulfotruncus</taxon>
    </lineage>
</organism>
<proteinExistence type="predicted"/>
<gene>
    <name evidence="1" type="ORF">SAMN05660649_04269</name>
</gene>
<dbReference type="AlphaFoldDB" id="A0A1I2Y7F0"/>
<dbReference type="OrthoDB" id="2616930at2"/>
<reference evidence="2" key="1">
    <citation type="submission" date="2016-10" db="EMBL/GenBank/DDBJ databases">
        <authorList>
            <person name="Varghese N."/>
            <person name="Submissions S."/>
        </authorList>
    </citation>
    <scope>NUCLEOTIDE SEQUENCE [LARGE SCALE GENOMIC DNA]</scope>
    <source>
        <strain evidence="2">DSM 17038</strain>
    </source>
</reference>
<sequence>MTSTAELRIRLRKYLNEIIPAGGTETDTRFLESELDELLTEAENVYQAAGKGWIIKASLLQGDIESYSVGQEKYDLTSLKDQLAHAITMANQYTSLGTSATNGKVSSGVILKLTKPGVI</sequence>